<organism evidence="2">
    <name type="scientific">Homalodisca liturata</name>
    <dbReference type="NCBI Taxonomy" id="320908"/>
    <lineage>
        <taxon>Eukaryota</taxon>
        <taxon>Metazoa</taxon>
        <taxon>Ecdysozoa</taxon>
        <taxon>Arthropoda</taxon>
        <taxon>Hexapoda</taxon>
        <taxon>Insecta</taxon>
        <taxon>Pterygota</taxon>
        <taxon>Neoptera</taxon>
        <taxon>Paraneoptera</taxon>
        <taxon>Hemiptera</taxon>
        <taxon>Auchenorrhyncha</taxon>
        <taxon>Membracoidea</taxon>
        <taxon>Cicadellidae</taxon>
        <taxon>Cicadellinae</taxon>
        <taxon>Proconiini</taxon>
        <taxon>Homalodisca</taxon>
    </lineage>
</organism>
<sequence length="196" mass="22785">SPHEQVLEELSKQKHIDGEHSYAVQKHNEEISSQRQLLEELKIQVHGDKNLPQEHVHYGKNSPHEQMLDESSKQTLDDEETSPQGQGLEEPRKQKSDDEENSSEVQMHDDETQGPLLEELIKQVNDDDEMNSLQEQVLYKKESPHEQVLEELSKQKHIDGEHSYAVQKHNEEISSQRQLLEELKIQVHGDKNLPQE</sequence>
<evidence type="ECO:0000313" key="2">
    <source>
        <dbReference type="EMBL" id="JAS91795.1"/>
    </source>
</evidence>
<protein>
    <submittedName>
        <fullName evidence="2">Uncharacterized protein</fullName>
    </submittedName>
</protein>
<accession>A0A1B6IXX3</accession>
<feature type="region of interest" description="Disordered" evidence="1">
    <location>
        <begin position="45"/>
        <end position="129"/>
    </location>
</feature>
<reference evidence="2" key="1">
    <citation type="submission" date="2015-11" db="EMBL/GenBank/DDBJ databases">
        <title>De novo transcriptome assembly of four potential Pierce s Disease insect vectors from Arizona vineyards.</title>
        <authorList>
            <person name="Tassone E.E."/>
        </authorList>
    </citation>
    <scope>NUCLEOTIDE SEQUENCE</scope>
</reference>
<feature type="compositionally biased region" description="Basic and acidic residues" evidence="1">
    <location>
        <begin position="45"/>
        <end position="76"/>
    </location>
</feature>
<dbReference type="AlphaFoldDB" id="A0A1B6IXX3"/>
<name>A0A1B6IXX3_9HEMI</name>
<feature type="non-terminal residue" evidence="2">
    <location>
        <position position="1"/>
    </location>
</feature>
<evidence type="ECO:0000256" key="1">
    <source>
        <dbReference type="SAM" id="MobiDB-lite"/>
    </source>
</evidence>
<gene>
    <name evidence="2" type="ORF">g.28542</name>
</gene>
<proteinExistence type="predicted"/>
<dbReference type="EMBL" id="GECU01015911">
    <property type="protein sequence ID" value="JAS91795.1"/>
    <property type="molecule type" value="Transcribed_RNA"/>
</dbReference>
<feature type="non-terminal residue" evidence="2">
    <location>
        <position position="196"/>
    </location>
</feature>